<reference evidence="8 9" key="1">
    <citation type="submission" date="2018-09" db="EMBL/GenBank/DDBJ databases">
        <authorList>
            <person name="Postec A."/>
        </authorList>
    </citation>
    <scope>NUCLEOTIDE SEQUENCE [LARGE SCALE GENOMIC DNA]</scope>
    <source>
        <strain evidence="8">70B-A</strain>
    </source>
</reference>
<keyword evidence="8" id="KW-0282">Flagellum</keyword>
<proteinExistence type="inferred from homology"/>
<keyword evidence="4 6" id="KW-0975">Bacterial flagellum</keyword>
<evidence type="ECO:0000256" key="6">
    <source>
        <dbReference type="PIRNR" id="PIRNR002889"/>
    </source>
</evidence>
<dbReference type="GO" id="GO:0071978">
    <property type="term" value="P:bacterial-type flagellum-dependent swarming motility"/>
    <property type="evidence" value="ECO:0007669"/>
    <property type="project" value="TreeGrafter"/>
</dbReference>
<evidence type="ECO:0000313" key="8">
    <source>
        <dbReference type="EMBL" id="VDN46330.1"/>
    </source>
</evidence>
<dbReference type="InterPro" id="IPR006300">
    <property type="entry name" value="FlgB"/>
</dbReference>
<dbReference type="NCBIfam" id="TIGR01396">
    <property type="entry name" value="FlgB"/>
    <property type="match status" value="1"/>
</dbReference>
<comment type="subcellular location">
    <subcellularLocation>
        <location evidence="1 6">Bacterial flagellum basal body</location>
    </subcellularLocation>
</comment>
<dbReference type="EMBL" id="LR130778">
    <property type="protein sequence ID" value="VDN46330.1"/>
    <property type="molecule type" value="Genomic_DNA"/>
</dbReference>
<evidence type="ECO:0000256" key="1">
    <source>
        <dbReference type="ARBA" id="ARBA00004117"/>
    </source>
</evidence>
<keyword evidence="9" id="KW-1185">Reference proteome</keyword>
<evidence type="ECO:0000256" key="3">
    <source>
        <dbReference type="ARBA" id="ARBA00014376"/>
    </source>
</evidence>
<evidence type="ECO:0000259" key="7">
    <source>
        <dbReference type="Pfam" id="PF00460"/>
    </source>
</evidence>
<dbReference type="Pfam" id="PF00460">
    <property type="entry name" value="Flg_bb_rod"/>
    <property type="match status" value="1"/>
</dbReference>
<dbReference type="PANTHER" id="PTHR30435">
    <property type="entry name" value="FLAGELLAR PROTEIN"/>
    <property type="match status" value="1"/>
</dbReference>
<organism evidence="8 9">
    <name type="scientific">Petrocella atlantisensis</name>
    <dbReference type="NCBI Taxonomy" id="2173034"/>
    <lineage>
        <taxon>Bacteria</taxon>
        <taxon>Bacillati</taxon>
        <taxon>Bacillota</taxon>
        <taxon>Clostridia</taxon>
        <taxon>Lachnospirales</taxon>
        <taxon>Vallitaleaceae</taxon>
        <taxon>Petrocella</taxon>
    </lineage>
</organism>
<gene>
    <name evidence="8" type="primary">flgB</name>
    <name evidence="8" type="ORF">PATL70BA_0475</name>
</gene>
<protein>
    <recommendedName>
        <fullName evidence="3 6">Flagellar basal body rod protein FlgB</fullName>
    </recommendedName>
</protein>
<dbReference type="GO" id="GO:0030694">
    <property type="term" value="C:bacterial-type flagellum basal body, rod"/>
    <property type="evidence" value="ECO:0007669"/>
    <property type="project" value="InterPro"/>
</dbReference>
<dbReference type="InterPro" id="IPR001444">
    <property type="entry name" value="Flag_bb_rod_N"/>
</dbReference>
<evidence type="ECO:0000256" key="4">
    <source>
        <dbReference type="ARBA" id="ARBA00023143"/>
    </source>
</evidence>
<sequence length="124" mass="14059">MINNRLYQTTDIINKALQGSWARNEAITANIANVDTPGYKRQDVVFETYLREAMKGTGKISQEDLSRITPKKIQDMSSASYRLDGNTVDIDTEMGYLAENQLRYNALISQVNYNFSRIKSVLNG</sequence>
<dbReference type="PANTHER" id="PTHR30435:SF12">
    <property type="entry name" value="FLAGELLAR BASAL BODY ROD PROTEIN FLGB"/>
    <property type="match status" value="1"/>
</dbReference>
<feature type="domain" description="Flagellar basal body rod protein N-terminal" evidence="7">
    <location>
        <begin position="25"/>
        <end position="40"/>
    </location>
</feature>
<accession>A0A3P7NYG2</accession>
<dbReference type="RefSeq" id="WP_125135860.1">
    <property type="nucleotide sequence ID" value="NZ_LR130778.1"/>
</dbReference>
<dbReference type="PIRSF" id="PIRSF002889">
    <property type="entry name" value="Rod_FlgB"/>
    <property type="match status" value="1"/>
</dbReference>
<comment type="similarity">
    <text evidence="2 6">Belongs to the flagella basal body rod proteins family.</text>
</comment>
<evidence type="ECO:0000256" key="2">
    <source>
        <dbReference type="ARBA" id="ARBA00009677"/>
    </source>
</evidence>
<evidence type="ECO:0000313" key="9">
    <source>
        <dbReference type="Proteomes" id="UP000279029"/>
    </source>
</evidence>
<comment type="function">
    <text evidence="5 6">Structural component of flagellum, the bacterial motility apparatus. Part of the rod structure of flagellar basal body.</text>
</comment>
<dbReference type="AlphaFoldDB" id="A0A3P7NYG2"/>
<dbReference type="Proteomes" id="UP000279029">
    <property type="component" value="Chromosome"/>
</dbReference>
<name>A0A3P7NYG2_9FIRM</name>
<keyword evidence="8" id="KW-0966">Cell projection</keyword>
<keyword evidence="8" id="KW-0969">Cilium</keyword>
<dbReference type="OrthoDB" id="9792068at2"/>
<evidence type="ECO:0000256" key="5">
    <source>
        <dbReference type="ARBA" id="ARBA00024934"/>
    </source>
</evidence>
<comment type="subunit">
    <text evidence="6">The basal body constitutes a major portion of the flagellar organelle and consists of a number of rings mounted on a central rod.</text>
</comment>
<dbReference type="KEGG" id="cbar:PATL70BA_0475"/>